<feature type="transmembrane region" description="Helical" evidence="8">
    <location>
        <begin position="173"/>
        <end position="206"/>
    </location>
</feature>
<dbReference type="PANTHER" id="PTHR43663:SF1">
    <property type="entry name" value="CHROMATE TRANSPORTER"/>
    <property type="match status" value="1"/>
</dbReference>
<evidence type="ECO:0000313" key="9">
    <source>
        <dbReference type="EMBL" id="ERI77760.1"/>
    </source>
</evidence>
<dbReference type="AlphaFoldDB" id="A0ABC9TZ78"/>
<evidence type="ECO:0000256" key="2">
    <source>
        <dbReference type="ARBA" id="ARBA00005262"/>
    </source>
</evidence>
<dbReference type="GO" id="GO:0005886">
    <property type="term" value="C:plasma membrane"/>
    <property type="evidence" value="ECO:0007669"/>
    <property type="project" value="UniProtKB-SubCell"/>
</dbReference>
<evidence type="ECO:0000256" key="1">
    <source>
        <dbReference type="ARBA" id="ARBA00004651"/>
    </source>
</evidence>
<comment type="caution">
    <text evidence="9">The sequence shown here is derived from an EMBL/GenBank/DDBJ whole genome shotgun (WGS) entry which is preliminary data.</text>
</comment>
<name>A0ABC9TZ78_CLOSY</name>
<keyword evidence="4 8" id="KW-0812">Transmembrane</keyword>
<sequence length="221" mass="24146">MRESINKNQKGTIMQNNPVTQPEKKNISKPHLYFWLFSINLYISAFTFGGGYVVVPMIRKYFVEQKKLFDEDELMNMAAVAQSVPGAIAINLSALAGYRCAGTAGVLISCLASILPPIMILSFISSWYTYFAANAVIAAVLKGMQAGAAALIVDLVIDMTNMIIKERSPFLTLMIPASFAAGFIFHINVAVILGICCILCVFRLLAKEHLTSRRAAGKADL</sequence>
<comment type="subcellular location">
    <subcellularLocation>
        <location evidence="1">Cell membrane</location>
        <topology evidence="1">Multi-pass membrane protein</topology>
    </subcellularLocation>
</comment>
<dbReference type="PANTHER" id="PTHR43663">
    <property type="entry name" value="CHROMATE TRANSPORT PROTEIN-RELATED"/>
    <property type="match status" value="1"/>
</dbReference>
<proteinExistence type="inferred from homology"/>
<reference evidence="9 10" key="1">
    <citation type="submission" date="2013-07" db="EMBL/GenBank/DDBJ databases">
        <authorList>
            <person name="Weinstock G."/>
            <person name="Sodergren E."/>
            <person name="Wylie T."/>
            <person name="Fulton L."/>
            <person name="Fulton R."/>
            <person name="Fronick C."/>
            <person name="O'Laughlin M."/>
            <person name="Godfrey J."/>
            <person name="Miner T."/>
            <person name="Herter B."/>
            <person name="Appelbaum E."/>
            <person name="Cordes M."/>
            <person name="Lek S."/>
            <person name="Wollam A."/>
            <person name="Pepin K.H."/>
            <person name="Palsikar V.B."/>
            <person name="Mitreva M."/>
            <person name="Wilson R.K."/>
        </authorList>
    </citation>
    <scope>NUCLEOTIDE SEQUENCE [LARGE SCALE GENOMIC DNA]</scope>
    <source>
        <strain evidence="9 10">ATCC 14940</strain>
    </source>
</reference>
<dbReference type="Pfam" id="PF02417">
    <property type="entry name" value="Chromate_transp"/>
    <property type="match status" value="1"/>
</dbReference>
<comment type="similarity">
    <text evidence="2">Belongs to the chromate ion transporter (CHR) (TC 2.A.51) family.</text>
</comment>
<evidence type="ECO:0000313" key="10">
    <source>
        <dbReference type="Proteomes" id="UP000016491"/>
    </source>
</evidence>
<keyword evidence="6 8" id="KW-0472">Membrane</keyword>
<organism evidence="9 10">
    <name type="scientific">[Clostridium] symbiosum ATCC 14940</name>
    <dbReference type="NCBI Taxonomy" id="411472"/>
    <lineage>
        <taxon>Bacteria</taxon>
        <taxon>Bacillati</taxon>
        <taxon>Bacillota</taxon>
        <taxon>Clostridia</taxon>
        <taxon>Lachnospirales</taxon>
        <taxon>Lachnospiraceae</taxon>
        <taxon>Otoolea</taxon>
    </lineage>
</organism>
<gene>
    <name evidence="9" type="ORF">CLOSYM_01855</name>
</gene>
<keyword evidence="5 8" id="KW-1133">Transmembrane helix</keyword>
<dbReference type="InterPro" id="IPR003370">
    <property type="entry name" value="Chromate_transpt"/>
</dbReference>
<accession>A0ABC9TZ78</accession>
<dbReference type="InterPro" id="IPR052518">
    <property type="entry name" value="CHR_Transporter"/>
</dbReference>
<protein>
    <submittedName>
        <fullName evidence="9">Chromate transport protein</fullName>
    </submittedName>
</protein>
<feature type="transmembrane region" description="Helical" evidence="8">
    <location>
        <begin position="131"/>
        <end position="153"/>
    </location>
</feature>
<evidence type="ECO:0000256" key="6">
    <source>
        <dbReference type="ARBA" id="ARBA00023136"/>
    </source>
</evidence>
<feature type="transmembrane region" description="Helical" evidence="8">
    <location>
        <begin position="104"/>
        <end position="124"/>
    </location>
</feature>
<feature type="transmembrane region" description="Helical" evidence="8">
    <location>
        <begin position="32"/>
        <end position="55"/>
    </location>
</feature>
<dbReference type="Proteomes" id="UP000016491">
    <property type="component" value="Unassembled WGS sequence"/>
</dbReference>
<evidence type="ECO:0000256" key="5">
    <source>
        <dbReference type="ARBA" id="ARBA00022989"/>
    </source>
</evidence>
<feature type="region of interest" description="Disordered" evidence="7">
    <location>
        <begin position="1"/>
        <end position="24"/>
    </location>
</feature>
<evidence type="ECO:0000256" key="7">
    <source>
        <dbReference type="SAM" id="MobiDB-lite"/>
    </source>
</evidence>
<evidence type="ECO:0000256" key="8">
    <source>
        <dbReference type="SAM" id="Phobius"/>
    </source>
</evidence>
<keyword evidence="3" id="KW-1003">Cell membrane</keyword>
<feature type="compositionally biased region" description="Polar residues" evidence="7">
    <location>
        <begin position="1"/>
        <end position="20"/>
    </location>
</feature>
<dbReference type="EMBL" id="AWSU01000143">
    <property type="protein sequence ID" value="ERI77760.1"/>
    <property type="molecule type" value="Genomic_DNA"/>
</dbReference>
<evidence type="ECO:0000256" key="4">
    <source>
        <dbReference type="ARBA" id="ARBA00022692"/>
    </source>
</evidence>
<evidence type="ECO:0000256" key="3">
    <source>
        <dbReference type="ARBA" id="ARBA00022475"/>
    </source>
</evidence>